<protein>
    <submittedName>
        <fullName evidence="1">Uncharacterized protein</fullName>
    </submittedName>
</protein>
<accession>A0ACC3N5G7</accession>
<gene>
    <name evidence="1" type="ORF">LTR37_010333</name>
</gene>
<keyword evidence="2" id="KW-1185">Reference proteome</keyword>
<evidence type="ECO:0000313" key="1">
    <source>
        <dbReference type="EMBL" id="KAK3710490.1"/>
    </source>
</evidence>
<name>A0ACC3N5G7_9PEZI</name>
<sequence>MDPEPLRLLSFLDFPDEVRTKIYKLAIYDHDRGAVFLPRAVPRKVTPATDLDLRYAWIDEREDSNGGEAGEMDAREESMVKDLTPYYAWPINEGESRAAGVWMDKEESTMDDPDGEDVRAESRQPAAGDFASKAFSLDYTSLTRKRKDREAPGTHSRSTSSMSDCSSLEFEAAVADAMIEKAEPAHMCIPYQQDEECDCPCHNPFYVDDSEDHVMDPRGEINDLHCGCQIMDDETTEKFDNSDEESISAFGEPEACLNNECSDEECGHCGGEGLDSGYTQWELEEQEEEHDRLDEEEGIEDDEHADLDERFGMLYEPNEPAILLVRKDIRAQALAIYYSSNSFSWRFQWPKYHRSLRRFNSWVNYLRDENIKHIRQLTFEGRHAVEEGIEFGVDIDLLKDKPFFTVSTTCEYPPDETTEILRLALKRQISEPMRKWLARSPGGFVFCRTQLQDLGEVFVKSMHQPSRSVVHSPSAKTSQTGFLDLPNEIRNRIYKQAIWDHDRAVVFLPRNLPRTVLPDGERIDHDFIEYEPYDPYLDPARNYSDKFRQWTETCRSEFQGVQDDCHWQEGEWLPEEIPLPVFTEECTDDSESEESTDDSESEECSDHEESEGSTDDEEDEADVQVVEDRSVSGKLLSSMNGNVRAFLDTNAHAAAVEHFLDDFDRCDTCHQVECACYGSGDSDHEVDLTEGEEDTDNQIDGEHPPKVLSDETFDIVMSELAEDDFSRRETTIDHNDFGQRGVDSDGYLVPPMSCFNGKCAARGYPNNNECRFCAGFGLGPNQDESAYLDDPADPFTQAFENDDPLGDDEQHLNVTERMGMVFRQQEPGILLACKEIREQCLPLYFGLNLFSWRFFWLDQNRSLARFKAWTQGIDKHENHITQLSFEGRHSVEEGIDFSVDVDLLEEAPYFDIEVECPDYSDAYKDYATDAIVEALEQDFITILWKMSRRDRGRIKFSSGDLFMLGEAFSAAMQR</sequence>
<reference evidence="1" key="1">
    <citation type="submission" date="2023-07" db="EMBL/GenBank/DDBJ databases">
        <title>Black Yeasts Isolated from many extreme environments.</title>
        <authorList>
            <person name="Coleine C."/>
            <person name="Stajich J.E."/>
            <person name="Selbmann L."/>
        </authorList>
    </citation>
    <scope>NUCLEOTIDE SEQUENCE</scope>
    <source>
        <strain evidence="1">CCFEE 5714</strain>
    </source>
</reference>
<proteinExistence type="predicted"/>
<organism evidence="1 2">
    <name type="scientific">Vermiconidia calcicola</name>
    <dbReference type="NCBI Taxonomy" id="1690605"/>
    <lineage>
        <taxon>Eukaryota</taxon>
        <taxon>Fungi</taxon>
        <taxon>Dikarya</taxon>
        <taxon>Ascomycota</taxon>
        <taxon>Pezizomycotina</taxon>
        <taxon>Dothideomycetes</taxon>
        <taxon>Dothideomycetidae</taxon>
        <taxon>Mycosphaerellales</taxon>
        <taxon>Extremaceae</taxon>
        <taxon>Vermiconidia</taxon>
    </lineage>
</organism>
<evidence type="ECO:0000313" key="2">
    <source>
        <dbReference type="Proteomes" id="UP001281147"/>
    </source>
</evidence>
<dbReference type="EMBL" id="JAUTXU010000084">
    <property type="protein sequence ID" value="KAK3710490.1"/>
    <property type="molecule type" value="Genomic_DNA"/>
</dbReference>
<dbReference type="Proteomes" id="UP001281147">
    <property type="component" value="Unassembled WGS sequence"/>
</dbReference>
<comment type="caution">
    <text evidence="1">The sequence shown here is derived from an EMBL/GenBank/DDBJ whole genome shotgun (WGS) entry which is preliminary data.</text>
</comment>